<feature type="signal peptide" evidence="1">
    <location>
        <begin position="1"/>
        <end position="19"/>
    </location>
</feature>
<evidence type="ECO:0000313" key="2">
    <source>
        <dbReference type="EMBL" id="KIA83915.1"/>
    </source>
</evidence>
<dbReference type="Gene3D" id="2.50.20.10">
    <property type="entry name" value="Lipoprotein localisation LolA/LolB/LppX"/>
    <property type="match status" value="1"/>
</dbReference>
<sequence length="221" mass="25358">MMKKIFSVFLLAFSTIISAQTAKEIIDKNIEVSGGLTNWKLLNSVLLQGKVTLGINDDYPIKIYQQRPNLTKTTIMIGKKESAVEGYDGTKGYAMNYATNKIQEYPNYSPESFDNDFIDWENKGFEAEFLGKEKVGDIVCLKVELTKNVNKTLYFFNAKTYMLIKEVQKDETLTYDDYRAVGNLMMPFRIESTSPKKDSDYVMILNKIETNKVFPANTFKF</sequence>
<organism evidence="2 3">
    <name type="scientific">Kaistella solincola</name>
    <dbReference type="NCBI Taxonomy" id="510955"/>
    <lineage>
        <taxon>Bacteria</taxon>
        <taxon>Pseudomonadati</taxon>
        <taxon>Bacteroidota</taxon>
        <taxon>Flavobacteriia</taxon>
        <taxon>Flavobacteriales</taxon>
        <taxon>Weeksellaceae</taxon>
        <taxon>Chryseobacterium group</taxon>
        <taxon>Kaistella</taxon>
    </lineage>
</organism>
<evidence type="ECO:0000313" key="3">
    <source>
        <dbReference type="Proteomes" id="UP000031275"/>
    </source>
</evidence>
<comment type="caution">
    <text evidence="2">The sequence shown here is derived from an EMBL/GenBank/DDBJ whole genome shotgun (WGS) entry which is preliminary data.</text>
</comment>
<feature type="chain" id="PRO_5046382448" evidence="1">
    <location>
        <begin position="20"/>
        <end position="221"/>
    </location>
</feature>
<reference evidence="2 3" key="1">
    <citation type="submission" date="2014-10" db="EMBL/GenBank/DDBJ databases">
        <title>Kaistella solincola genome.</title>
        <authorList>
            <person name="Newman J.D."/>
        </authorList>
    </citation>
    <scope>NUCLEOTIDE SEQUENCE [LARGE SCALE GENOMIC DNA]</scope>
    <source>
        <strain evidence="2 3">DSM 22468</strain>
    </source>
</reference>
<keyword evidence="1" id="KW-0732">Signal</keyword>
<keyword evidence="2" id="KW-0808">Transferase</keyword>
<evidence type="ECO:0000256" key="1">
    <source>
        <dbReference type="SAM" id="SignalP"/>
    </source>
</evidence>
<keyword evidence="3" id="KW-1185">Reference proteome</keyword>
<name>A0ABR4ZRF9_9FLAO</name>
<protein>
    <submittedName>
        <fullName evidence="2">Histidine kinase</fullName>
    </submittedName>
</protein>
<dbReference type="EMBL" id="JSYK01000003">
    <property type="protein sequence ID" value="KIA83915.1"/>
    <property type="molecule type" value="Genomic_DNA"/>
</dbReference>
<keyword evidence="2" id="KW-0418">Kinase</keyword>
<accession>A0ABR4ZRF9</accession>
<dbReference type="GO" id="GO:0016301">
    <property type="term" value="F:kinase activity"/>
    <property type="evidence" value="ECO:0007669"/>
    <property type="project" value="UniProtKB-KW"/>
</dbReference>
<dbReference type="Proteomes" id="UP000031275">
    <property type="component" value="Unassembled WGS sequence"/>
</dbReference>
<gene>
    <name evidence="2" type="ORF">OA84_08455</name>
</gene>
<proteinExistence type="predicted"/>